<sequence length="63" mass="6976">MHHAFVALHCSQNYIGITNIALDKLATLVINEVIDALQVSSVRELVKDRDSVITIGKQPTYIV</sequence>
<dbReference type="AlphaFoldDB" id="A0A6J6UUZ9"/>
<organism evidence="1">
    <name type="scientific">freshwater metagenome</name>
    <dbReference type="NCBI Taxonomy" id="449393"/>
    <lineage>
        <taxon>unclassified sequences</taxon>
        <taxon>metagenomes</taxon>
        <taxon>ecological metagenomes</taxon>
    </lineage>
</organism>
<name>A0A6J6UUZ9_9ZZZZ</name>
<gene>
    <name evidence="1" type="ORF">UFOPK2880_00218</name>
</gene>
<protein>
    <submittedName>
        <fullName evidence="1">Unannotated protein</fullName>
    </submittedName>
</protein>
<dbReference type="EMBL" id="CAEZZP010000007">
    <property type="protein sequence ID" value="CAB4762925.1"/>
    <property type="molecule type" value="Genomic_DNA"/>
</dbReference>
<evidence type="ECO:0000313" key="1">
    <source>
        <dbReference type="EMBL" id="CAB4762925.1"/>
    </source>
</evidence>
<accession>A0A6J6UUZ9</accession>
<proteinExistence type="predicted"/>
<reference evidence="1" key="1">
    <citation type="submission" date="2020-05" db="EMBL/GenBank/DDBJ databases">
        <authorList>
            <person name="Chiriac C."/>
            <person name="Salcher M."/>
            <person name="Ghai R."/>
            <person name="Kavagutti S V."/>
        </authorList>
    </citation>
    <scope>NUCLEOTIDE SEQUENCE</scope>
</reference>